<dbReference type="SUPFAM" id="SSF89447">
    <property type="entry name" value="AbrB/MazE/MraZ-like"/>
    <property type="match status" value="1"/>
</dbReference>
<dbReference type="EMBL" id="JANIBL010000033">
    <property type="protein sequence ID" value="MCQ8118089.1"/>
    <property type="molecule type" value="Genomic_DNA"/>
</dbReference>
<evidence type="ECO:0000313" key="4">
    <source>
        <dbReference type="Proteomes" id="UP001524570"/>
    </source>
</evidence>
<dbReference type="SMART" id="SM00966">
    <property type="entry name" value="SpoVT_AbrB"/>
    <property type="match status" value="1"/>
</dbReference>
<name>A0ABT1TTK2_9GAMM</name>
<dbReference type="Pfam" id="PF04014">
    <property type="entry name" value="MazE_antitoxin"/>
    <property type="match status" value="1"/>
</dbReference>
<dbReference type="PROSITE" id="PS51740">
    <property type="entry name" value="SPOVT_ABRB"/>
    <property type="match status" value="1"/>
</dbReference>
<dbReference type="InterPro" id="IPR037914">
    <property type="entry name" value="SpoVT-AbrB_sf"/>
</dbReference>
<keyword evidence="4" id="KW-1185">Reference proteome</keyword>
<sequence length="77" mass="8830">MQIAKWGNSLAVRLPAAVVEALQLKEGDDIEIQVTGERAFEIDKKASNQELLSRLRKFRGRMPADFKFDRLEANENR</sequence>
<dbReference type="InterPro" id="IPR007159">
    <property type="entry name" value="SpoVT-AbrB_dom"/>
</dbReference>
<gene>
    <name evidence="3" type="ORF">NP589_11690</name>
</gene>
<dbReference type="Gene3D" id="2.10.260.10">
    <property type="match status" value="1"/>
</dbReference>
<evidence type="ECO:0000313" key="3">
    <source>
        <dbReference type="EMBL" id="MCQ8118089.1"/>
    </source>
</evidence>
<accession>A0ABT1TTK2</accession>
<evidence type="ECO:0000256" key="1">
    <source>
        <dbReference type="PROSITE-ProRule" id="PRU01076"/>
    </source>
</evidence>
<keyword evidence="1 3" id="KW-0238">DNA-binding</keyword>
<dbReference type="RefSeq" id="WP_256607152.1">
    <property type="nucleotide sequence ID" value="NZ_JANIBL010000033.1"/>
</dbReference>
<organism evidence="3 4">
    <name type="scientific">Methylomonas rosea</name>
    <dbReference type="NCBI Taxonomy" id="2952227"/>
    <lineage>
        <taxon>Bacteria</taxon>
        <taxon>Pseudomonadati</taxon>
        <taxon>Pseudomonadota</taxon>
        <taxon>Gammaproteobacteria</taxon>
        <taxon>Methylococcales</taxon>
        <taxon>Methylococcaceae</taxon>
        <taxon>Methylomonas</taxon>
    </lineage>
</organism>
<protein>
    <submittedName>
        <fullName evidence="3">AbrB/MazE/SpoVT family DNA-binding domain-containing protein</fullName>
    </submittedName>
</protein>
<evidence type="ECO:0000259" key="2">
    <source>
        <dbReference type="PROSITE" id="PS51740"/>
    </source>
</evidence>
<comment type="caution">
    <text evidence="3">The sequence shown here is derived from an EMBL/GenBank/DDBJ whole genome shotgun (WGS) entry which is preliminary data.</text>
</comment>
<proteinExistence type="predicted"/>
<reference evidence="3 4" key="1">
    <citation type="submission" date="2022-07" db="EMBL/GenBank/DDBJ databases">
        <title>Methylomonas rivi sp. nov., Methylomonas rosea sp. nov., Methylomonas aureus sp. nov. and Methylomonas subterranea sp. nov., four novel methanotrophs isolated from a freshwater creek and the deep terrestrial subsurface.</title>
        <authorList>
            <person name="Abin C."/>
            <person name="Sankaranarayanan K."/>
            <person name="Garner C."/>
            <person name="Sindelar R."/>
            <person name="Kotary K."/>
            <person name="Garner R."/>
            <person name="Barclay S."/>
            <person name="Lawson P."/>
            <person name="Krumholz L."/>
        </authorList>
    </citation>
    <scope>NUCLEOTIDE SEQUENCE [LARGE SCALE GENOMIC DNA]</scope>
    <source>
        <strain evidence="3 4">WSC-7</strain>
    </source>
</reference>
<dbReference type="GO" id="GO:0003677">
    <property type="term" value="F:DNA binding"/>
    <property type="evidence" value="ECO:0007669"/>
    <property type="project" value="UniProtKB-KW"/>
</dbReference>
<feature type="domain" description="SpoVT-AbrB" evidence="2">
    <location>
        <begin position="1"/>
        <end position="47"/>
    </location>
</feature>
<dbReference type="Proteomes" id="UP001524570">
    <property type="component" value="Unassembled WGS sequence"/>
</dbReference>